<proteinExistence type="predicted"/>
<dbReference type="Proteomes" id="UP000285190">
    <property type="component" value="Unassembled WGS sequence"/>
</dbReference>
<name>A0A418X5J8_9BURK</name>
<comment type="caution">
    <text evidence="2">The sequence shown here is derived from an EMBL/GenBank/DDBJ whole genome shotgun (WGS) entry which is preliminary data.</text>
</comment>
<evidence type="ECO:0000313" key="2">
    <source>
        <dbReference type="EMBL" id="RJG07763.1"/>
    </source>
</evidence>
<evidence type="ECO:0008006" key="4">
    <source>
        <dbReference type="Google" id="ProtNLM"/>
    </source>
</evidence>
<dbReference type="AlphaFoldDB" id="A0A418X5J8"/>
<feature type="compositionally biased region" description="Basic and acidic residues" evidence="1">
    <location>
        <begin position="23"/>
        <end position="51"/>
    </location>
</feature>
<organism evidence="2 3">
    <name type="scientific">Noviherbaspirillum cavernae</name>
    <dbReference type="NCBI Taxonomy" id="2320862"/>
    <lineage>
        <taxon>Bacteria</taxon>
        <taxon>Pseudomonadati</taxon>
        <taxon>Pseudomonadota</taxon>
        <taxon>Betaproteobacteria</taxon>
        <taxon>Burkholderiales</taxon>
        <taxon>Oxalobacteraceae</taxon>
        <taxon>Noviherbaspirillum</taxon>
    </lineage>
</organism>
<dbReference type="InterPro" id="IPR036513">
    <property type="entry name" value="STAS_dom_sf"/>
</dbReference>
<dbReference type="SUPFAM" id="SSF52091">
    <property type="entry name" value="SpoIIaa-like"/>
    <property type="match status" value="2"/>
</dbReference>
<accession>A0A418X5J8</accession>
<evidence type="ECO:0000313" key="3">
    <source>
        <dbReference type="Proteomes" id="UP000285190"/>
    </source>
</evidence>
<dbReference type="EMBL" id="QYUN01000002">
    <property type="protein sequence ID" value="RJG07763.1"/>
    <property type="molecule type" value="Genomic_DNA"/>
</dbReference>
<dbReference type="RefSeq" id="WP_119741527.1">
    <property type="nucleotide sequence ID" value="NZ_QYUN01000002.1"/>
</dbReference>
<reference evidence="2 3" key="1">
    <citation type="submission" date="2018-09" db="EMBL/GenBank/DDBJ databases">
        <authorList>
            <person name="Zhu H."/>
        </authorList>
    </citation>
    <scope>NUCLEOTIDE SEQUENCE [LARGE SCALE GENOMIC DNA]</scope>
    <source>
        <strain evidence="2 3">K2R10-39</strain>
    </source>
</reference>
<dbReference type="OrthoDB" id="5298269at2"/>
<sequence length="465" mass="50383">MGIFSLFAKKDRRQTSSAGTDSTRARRDGTSSRSSDRTSSERAQGLKRDAHAARATALKIDAIESEMSSEFVKPATVQPLKSATPPRPVPVSATTEKKILPPLDFTTAAPATLDSATDFLLEGRATVNAVAAPPSEAAVIEEAAILFANNQPEMVEQMLCDAIAQDNLGNATMTAWWMLFDLHQITGKQQEFESLSIAYASKFETSPPTWRMLGQADAPQAQTTSSGATPMVPFTGKLDAGCVKLFERVQRLAESHRALRLEFIRITEVEPAGCGLLLGALKRLEKSGHDLILAGAPELADKIRNIVQAGRRDDSEDAWLLLMEILRLLNREQDFEEVSIDYCITFEVSPPAFVAPRGKVTTSAAAQPQAVGASDTFVMPPVIEGNVDQLIVALAAYSDSREAAIIDCSRLTRVDFNAAGRLLSGMAPSCHQGKLMEFHQVNHLVAALFNVMGLKDVVRVIPVKH</sequence>
<keyword evidence="3" id="KW-1185">Reference proteome</keyword>
<dbReference type="Gene3D" id="3.30.750.24">
    <property type="entry name" value="STAS domain"/>
    <property type="match status" value="1"/>
</dbReference>
<evidence type="ECO:0000256" key="1">
    <source>
        <dbReference type="SAM" id="MobiDB-lite"/>
    </source>
</evidence>
<gene>
    <name evidence="2" type="ORF">D3870_01750</name>
</gene>
<protein>
    <recommendedName>
        <fullName evidence="4">STAS domain-containing protein</fullName>
    </recommendedName>
</protein>
<feature type="region of interest" description="Disordered" evidence="1">
    <location>
        <begin position="1"/>
        <end position="51"/>
    </location>
</feature>